<dbReference type="EMBL" id="LAZR01035926">
    <property type="protein sequence ID" value="KKL26185.1"/>
    <property type="molecule type" value="Genomic_DNA"/>
</dbReference>
<feature type="non-terminal residue" evidence="1">
    <location>
        <position position="1"/>
    </location>
</feature>
<gene>
    <name evidence="1" type="ORF">LCGC14_2397810</name>
</gene>
<accession>A0A0F9BWA1</accession>
<sequence length="96" mass="10886">VSFQYWNEARGGSGTNKYWAYIGYDNSPSPNWDTVKGLFSMENEELVNNQSYNSLATAGALDWKDYTFEAKVKRLVVTDRHLYVSMTTEKTIGSGN</sequence>
<proteinExistence type="predicted"/>
<protein>
    <submittedName>
        <fullName evidence="1">Uncharacterized protein</fullName>
    </submittedName>
</protein>
<organism evidence="1">
    <name type="scientific">marine sediment metagenome</name>
    <dbReference type="NCBI Taxonomy" id="412755"/>
    <lineage>
        <taxon>unclassified sequences</taxon>
        <taxon>metagenomes</taxon>
        <taxon>ecological metagenomes</taxon>
    </lineage>
</organism>
<evidence type="ECO:0000313" key="1">
    <source>
        <dbReference type="EMBL" id="KKL26185.1"/>
    </source>
</evidence>
<name>A0A0F9BWA1_9ZZZZ</name>
<dbReference type="AlphaFoldDB" id="A0A0F9BWA1"/>
<comment type="caution">
    <text evidence="1">The sequence shown here is derived from an EMBL/GenBank/DDBJ whole genome shotgun (WGS) entry which is preliminary data.</text>
</comment>
<reference evidence="1" key="1">
    <citation type="journal article" date="2015" name="Nature">
        <title>Complex archaea that bridge the gap between prokaryotes and eukaryotes.</title>
        <authorList>
            <person name="Spang A."/>
            <person name="Saw J.H."/>
            <person name="Jorgensen S.L."/>
            <person name="Zaremba-Niedzwiedzka K."/>
            <person name="Martijn J."/>
            <person name="Lind A.E."/>
            <person name="van Eijk R."/>
            <person name="Schleper C."/>
            <person name="Guy L."/>
            <person name="Ettema T.J."/>
        </authorList>
    </citation>
    <scope>NUCLEOTIDE SEQUENCE</scope>
</reference>